<reference evidence="1" key="1">
    <citation type="submission" date="2020-07" db="EMBL/GenBank/DDBJ databases">
        <authorList>
            <person name="Lin J."/>
        </authorList>
    </citation>
    <scope>NUCLEOTIDE SEQUENCE</scope>
</reference>
<organism evidence="1">
    <name type="scientific">Ananas comosus var. bracteatus</name>
    <name type="common">red pineapple</name>
    <dbReference type="NCBI Taxonomy" id="296719"/>
    <lineage>
        <taxon>Eukaryota</taxon>
        <taxon>Viridiplantae</taxon>
        <taxon>Streptophyta</taxon>
        <taxon>Embryophyta</taxon>
        <taxon>Tracheophyta</taxon>
        <taxon>Spermatophyta</taxon>
        <taxon>Magnoliopsida</taxon>
        <taxon>Liliopsida</taxon>
        <taxon>Poales</taxon>
        <taxon>Bromeliaceae</taxon>
        <taxon>Bromelioideae</taxon>
        <taxon>Ananas</taxon>
    </lineage>
</organism>
<protein>
    <submittedName>
        <fullName evidence="1">Uncharacterized protein</fullName>
    </submittedName>
</protein>
<proteinExistence type="predicted"/>
<gene>
    <name evidence="1" type="ORF">CB5_LOCUS12506</name>
</gene>
<dbReference type="AlphaFoldDB" id="A0A6V7PEP4"/>
<accession>A0A6V7PEP4</accession>
<name>A0A6V7PEP4_ANACO</name>
<evidence type="ECO:0000313" key="1">
    <source>
        <dbReference type="EMBL" id="CAD1829295.1"/>
    </source>
</evidence>
<sequence length="131" mass="14984">MEEIRVTHPTLAMAERNAGSGSQKSFSRRECCHNEKRMRQAARSRWHHSRKSYKEALLSPVRPRTINPLHLEHSKGATTKAILADIVQPANLGRSPQQTIASALADRFGRYPTNFVVARHREHDYMVFLPN</sequence>
<dbReference type="EMBL" id="LR862147">
    <property type="protein sequence ID" value="CAD1829295.1"/>
    <property type="molecule type" value="Genomic_DNA"/>
</dbReference>